<proteinExistence type="predicted"/>
<dbReference type="InterPro" id="IPR050982">
    <property type="entry name" value="Auxin_biosynth/cation_transpt"/>
</dbReference>
<dbReference type="PANTHER" id="PTHR43539:SF78">
    <property type="entry name" value="FLAVIN-CONTAINING MONOOXYGENASE"/>
    <property type="match status" value="1"/>
</dbReference>
<keyword evidence="2" id="KW-0503">Monooxygenase</keyword>
<reference evidence="3" key="1">
    <citation type="journal article" date="2019" name="Int. J. Syst. Evol. Microbiol.">
        <title>The Global Catalogue of Microorganisms (GCM) 10K type strain sequencing project: providing services to taxonomists for standard genome sequencing and annotation.</title>
        <authorList>
            <consortium name="The Broad Institute Genomics Platform"/>
            <consortium name="The Broad Institute Genome Sequencing Center for Infectious Disease"/>
            <person name="Wu L."/>
            <person name="Ma J."/>
        </authorList>
    </citation>
    <scope>NUCLEOTIDE SEQUENCE [LARGE SCALE GENOMIC DNA]</scope>
    <source>
        <strain evidence="3">CGMCC 4.7132</strain>
    </source>
</reference>
<dbReference type="InterPro" id="IPR000960">
    <property type="entry name" value="Flavin_mOase"/>
</dbReference>
<evidence type="ECO:0000313" key="2">
    <source>
        <dbReference type="EMBL" id="MFC4533105.1"/>
    </source>
</evidence>
<dbReference type="Proteomes" id="UP001596004">
    <property type="component" value="Unassembled WGS sequence"/>
</dbReference>
<keyword evidence="3" id="KW-1185">Reference proteome</keyword>
<name>A0ABV9CIZ2_9ACTN</name>
<evidence type="ECO:0000313" key="3">
    <source>
        <dbReference type="Proteomes" id="UP001596004"/>
    </source>
</evidence>
<accession>A0ABV9CIZ2</accession>
<dbReference type="Pfam" id="PF13738">
    <property type="entry name" value="Pyr_redox_3"/>
    <property type="match status" value="1"/>
</dbReference>
<gene>
    <name evidence="2" type="ORF">ACFO60_20215</name>
</gene>
<protein>
    <submittedName>
        <fullName evidence="2">Flavin-containing monooxygenase</fullName>
        <ecNumber evidence="2">1.14.13.-</ecNumber>
    </submittedName>
</protein>
<sequence length="356" mass="39035">MDTIVIGGGQSGLAATWTLLDAGLTPVLLEAGDQATGSWPRYYDSLTLFSPARYSSLPGMVFPGHPDRYPHRDEVVDYLARYARALARRGAGIRTGTRVTAVEADSGRFNVRTSNGDMFSAPTVIAASGSFTNPYLFTLPGQQDFPGEILHAAGYDNPASYAGRRIVVVGAGNSAVQISYELAETATVTLATREPVRFVDQRPLGKDLHFWFHVTGFDRFPARLIDSPPGVPVLDTGIYRQALRDGRMDRRPMFTRFEGDELVWADGTRELVDVVLFATGYRPSLSYLDKIGALDETGHPRHARGLSTTHAGLGYLGLEWQRTPSSNTLRGVGRDARHLTRELKAHLDTRRTRAGV</sequence>
<dbReference type="SUPFAM" id="SSF51905">
    <property type="entry name" value="FAD/NAD(P)-binding domain"/>
    <property type="match status" value="2"/>
</dbReference>
<evidence type="ECO:0000256" key="1">
    <source>
        <dbReference type="ARBA" id="ARBA00023002"/>
    </source>
</evidence>
<dbReference type="PANTHER" id="PTHR43539">
    <property type="entry name" value="FLAVIN-BINDING MONOOXYGENASE-LIKE PROTEIN (AFU_ORTHOLOGUE AFUA_4G09220)"/>
    <property type="match status" value="1"/>
</dbReference>
<dbReference type="GO" id="GO:0004497">
    <property type="term" value="F:monooxygenase activity"/>
    <property type="evidence" value="ECO:0007669"/>
    <property type="project" value="UniProtKB-KW"/>
</dbReference>
<organism evidence="2 3">
    <name type="scientific">Sphaerisporangium dianthi</name>
    <dbReference type="NCBI Taxonomy" id="1436120"/>
    <lineage>
        <taxon>Bacteria</taxon>
        <taxon>Bacillati</taxon>
        <taxon>Actinomycetota</taxon>
        <taxon>Actinomycetes</taxon>
        <taxon>Streptosporangiales</taxon>
        <taxon>Streptosporangiaceae</taxon>
        <taxon>Sphaerisporangium</taxon>
    </lineage>
</organism>
<dbReference type="Gene3D" id="3.50.50.60">
    <property type="entry name" value="FAD/NAD(P)-binding domain"/>
    <property type="match status" value="1"/>
</dbReference>
<dbReference type="RefSeq" id="WP_380842172.1">
    <property type="nucleotide sequence ID" value="NZ_JBHSFP010000013.1"/>
</dbReference>
<keyword evidence="1 2" id="KW-0560">Oxidoreductase</keyword>
<dbReference type="PIRSF" id="PIRSF000332">
    <property type="entry name" value="FMO"/>
    <property type="match status" value="1"/>
</dbReference>
<comment type="caution">
    <text evidence="2">The sequence shown here is derived from an EMBL/GenBank/DDBJ whole genome shotgun (WGS) entry which is preliminary data.</text>
</comment>
<dbReference type="EC" id="1.14.13.-" evidence="2"/>
<dbReference type="PRINTS" id="PR00370">
    <property type="entry name" value="FMOXYGENASE"/>
</dbReference>
<dbReference type="InterPro" id="IPR036188">
    <property type="entry name" value="FAD/NAD-bd_sf"/>
</dbReference>
<dbReference type="EMBL" id="JBHSFP010000013">
    <property type="protein sequence ID" value="MFC4533105.1"/>
    <property type="molecule type" value="Genomic_DNA"/>
</dbReference>